<evidence type="ECO:0000256" key="11">
    <source>
        <dbReference type="ARBA" id="ARBA00023004"/>
    </source>
</evidence>
<keyword evidence="18" id="KW-1185">Reference proteome</keyword>
<comment type="function">
    <text evidence="2">May be involved in the metabolism of insect hormones and in the breakdown of synthetic insecticides.</text>
</comment>
<accession>A0A9N9WUX2</accession>
<evidence type="ECO:0000256" key="10">
    <source>
        <dbReference type="ARBA" id="ARBA00023002"/>
    </source>
</evidence>
<sequence>MLSEILLGITLIIFVVYLWVKKRFRYWSDLGFLQGDPSFPMGTLSGVGTKMTNAEKLNVYYREFKGKASFVGLYNFLSPIILAIDPEFVKNILVRDFQSFHDRGMYYNKEDDPLGVSTLTLNGQEWKERRVKLTPIFTSGKIKMMFDIVDIISNKLARILEDEMAKSNDLEMRSWLQKFTIDNIGNVAFGIEPNCLEDETTEFTFYCRKMINGSFLEAIKFLFSVEWPDLARKLHLTFINKEVGDFFLKTFIQTLDDREASQIDRNDFVKLLLGLKNTYTKDQLAAEAFLVFAGGFETSSTLMTFALYELALHPDIQDRLREEILSGFEDNDGKLTYEMLVGFKYLDMVVNEALRKYPPIPIPMRKCRTTYQIPGSELVIPEGTIVQVNLLSLHYDPEYFPEPENFDPERFNEENVKNIKPYTHLPFGEGPRNCLGMRFGLMQSKIGIVKIIKSFKVSPCEKTSIPVKLKPASPFLAPNDGMWLNLTKIE</sequence>
<evidence type="ECO:0000256" key="12">
    <source>
        <dbReference type="ARBA" id="ARBA00023033"/>
    </source>
</evidence>
<comment type="cofactor">
    <cofactor evidence="1 14">
        <name>heme</name>
        <dbReference type="ChEBI" id="CHEBI:30413"/>
    </cofactor>
</comment>
<evidence type="ECO:0000256" key="15">
    <source>
        <dbReference type="RuleBase" id="RU000461"/>
    </source>
</evidence>
<evidence type="ECO:0000256" key="16">
    <source>
        <dbReference type="SAM" id="Phobius"/>
    </source>
</evidence>
<dbReference type="GO" id="GO:0005506">
    <property type="term" value="F:iron ion binding"/>
    <property type="evidence" value="ECO:0007669"/>
    <property type="project" value="InterPro"/>
</dbReference>
<feature type="binding site" description="axial binding residue" evidence="14">
    <location>
        <position position="434"/>
    </location>
    <ligand>
        <name>heme</name>
        <dbReference type="ChEBI" id="CHEBI:30413"/>
    </ligand>
    <ligandPart>
        <name>Fe</name>
        <dbReference type="ChEBI" id="CHEBI:18248"/>
    </ligandPart>
</feature>
<name>A0A9N9WUX2_9DIPT</name>
<dbReference type="PRINTS" id="PR00463">
    <property type="entry name" value="EP450I"/>
</dbReference>
<keyword evidence="6 14" id="KW-0349">Heme</keyword>
<evidence type="ECO:0000256" key="3">
    <source>
        <dbReference type="ARBA" id="ARBA00004174"/>
    </source>
</evidence>
<dbReference type="GO" id="GO:0005789">
    <property type="term" value="C:endoplasmic reticulum membrane"/>
    <property type="evidence" value="ECO:0007669"/>
    <property type="project" value="UniProtKB-SubCell"/>
</dbReference>
<keyword evidence="7 14" id="KW-0479">Metal-binding</keyword>
<evidence type="ECO:0000313" key="17">
    <source>
        <dbReference type="EMBL" id="CAG9806341.1"/>
    </source>
</evidence>
<evidence type="ECO:0000256" key="2">
    <source>
        <dbReference type="ARBA" id="ARBA00003690"/>
    </source>
</evidence>
<evidence type="ECO:0000256" key="14">
    <source>
        <dbReference type="PIRSR" id="PIRSR602401-1"/>
    </source>
</evidence>
<dbReference type="SUPFAM" id="SSF48264">
    <property type="entry name" value="Cytochrome P450"/>
    <property type="match status" value="1"/>
</dbReference>
<keyword evidence="9" id="KW-0492">Microsome</keyword>
<dbReference type="InterPro" id="IPR036396">
    <property type="entry name" value="Cyt_P450_sf"/>
</dbReference>
<evidence type="ECO:0000256" key="13">
    <source>
        <dbReference type="ARBA" id="ARBA00023136"/>
    </source>
</evidence>
<dbReference type="InterPro" id="IPR050476">
    <property type="entry name" value="Insect_CytP450_Detox"/>
</dbReference>
<evidence type="ECO:0000256" key="1">
    <source>
        <dbReference type="ARBA" id="ARBA00001971"/>
    </source>
</evidence>
<feature type="transmembrane region" description="Helical" evidence="16">
    <location>
        <begin position="5"/>
        <end position="20"/>
    </location>
</feature>
<evidence type="ECO:0000256" key="4">
    <source>
        <dbReference type="ARBA" id="ARBA00004406"/>
    </source>
</evidence>
<keyword evidence="12 15" id="KW-0503">Monooxygenase</keyword>
<gene>
    <name evidence="17" type="ORF">CHIRRI_LOCUS9201</name>
</gene>
<dbReference type="AlphaFoldDB" id="A0A9N9WUX2"/>
<dbReference type="GO" id="GO:0016705">
    <property type="term" value="F:oxidoreductase activity, acting on paired donors, with incorporation or reduction of molecular oxygen"/>
    <property type="evidence" value="ECO:0007669"/>
    <property type="project" value="InterPro"/>
</dbReference>
<dbReference type="FunFam" id="1.10.630.10:FF:000042">
    <property type="entry name" value="Cytochrome P450"/>
    <property type="match status" value="1"/>
</dbReference>
<proteinExistence type="inferred from homology"/>
<evidence type="ECO:0000256" key="6">
    <source>
        <dbReference type="ARBA" id="ARBA00022617"/>
    </source>
</evidence>
<keyword evidence="8" id="KW-0256">Endoplasmic reticulum</keyword>
<dbReference type="InterPro" id="IPR002401">
    <property type="entry name" value="Cyt_P450_E_grp-I"/>
</dbReference>
<evidence type="ECO:0000256" key="9">
    <source>
        <dbReference type="ARBA" id="ARBA00022848"/>
    </source>
</evidence>
<keyword evidence="11 14" id="KW-0408">Iron</keyword>
<evidence type="ECO:0000256" key="5">
    <source>
        <dbReference type="ARBA" id="ARBA00010617"/>
    </source>
</evidence>
<evidence type="ECO:0000256" key="8">
    <source>
        <dbReference type="ARBA" id="ARBA00022824"/>
    </source>
</evidence>
<dbReference type="EMBL" id="OU895879">
    <property type="protein sequence ID" value="CAG9806341.1"/>
    <property type="molecule type" value="Genomic_DNA"/>
</dbReference>
<dbReference type="OrthoDB" id="7723819at2759"/>
<dbReference type="Pfam" id="PF00067">
    <property type="entry name" value="p450"/>
    <property type="match status" value="1"/>
</dbReference>
<keyword evidence="10 15" id="KW-0560">Oxidoreductase</keyword>
<dbReference type="PANTHER" id="PTHR24292">
    <property type="entry name" value="CYTOCHROME P450"/>
    <property type="match status" value="1"/>
</dbReference>
<evidence type="ECO:0008006" key="19">
    <source>
        <dbReference type="Google" id="ProtNLM"/>
    </source>
</evidence>
<evidence type="ECO:0000313" key="18">
    <source>
        <dbReference type="Proteomes" id="UP001153620"/>
    </source>
</evidence>
<dbReference type="PANTHER" id="PTHR24292:SF54">
    <property type="entry name" value="CYP9F3-RELATED"/>
    <property type="match status" value="1"/>
</dbReference>
<protein>
    <recommendedName>
        <fullName evidence="19">Cytochrome P450</fullName>
    </recommendedName>
</protein>
<dbReference type="InterPro" id="IPR001128">
    <property type="entry name" value="Cyt_P450"/>
</dbReference>
<dbReference type="InterPro" id="IPR017972">
    <property type="entry name" value="Cyt_P450_CS"/>
</dbReference>
<reference evidence="17" key="1">
    <citation type="submission" date="2022-01" db="EMBL/GenBank/DDBJ databases">
        <authorList>
            <person name="King R."/>
        </authorList>
    </citation>
    <scope>NUCLEOTIDE SEQUENCE</scope>
</reference>
<dbReference type="PRINTS" id="PR00385">
    <property type="entry name" value="P450"/>
</dbReference>
<keyword evidence="13 16" id="KW-0472">Membrane</keyword>
<organism evidence="17 18">
    <name type="scientific">Chironomus riparius</name>
    <dbReference type="NCBI Taxonomy" id="315576"/>
    <lineage>
        <taxon>Eukaryota</taxon>
        <taxon>Metazoa</taxon>
        <taxon>Ecdysozoa</taxon>
        <taxon>Arthropoda</taxon>
        <taxon>Hexapoda</taxon>
        <taxon>Insecta</taxon>
        <taxon>Pterygota</taxon>
        <taxon>Neoptera</taxon>
        <taxon>Endopterygota</taxon>
        <taxon>Diptera</taxon>
        <taxon>Nematocera</taxon>
        <taxon>Chironomoidea</taxon>
        <taxon>Chironomidae</taxon>
        <taxon>Chironominae</taxon>
        <taxon>Chironomus</taxon>
    </lineage>
</organism>
<evidence type="ECO:0000256" key="7">
    <source>
        <dbReference type="ARBA" id="ARBA00022723"/>
    </source>
</evidence>
<dbReference type="GO" id="GO:0004497">
    <property type="term" value="F:monooxygenase activity"/>
    <property type="evidence" value="ECO:0007669"/>
    <property type="project" value="UniProtKB-KW"/>
</dbReference>
<keyword evidence="16" id="KW-0812">Transmembrane</keyword>
<dbReference type="Proteomes" id="UP001153620">
    <property type="component" value="Chromosome 3"/>
</dbReference>
<comment type="similarity">
    <text evidence="5 15">Belongs to the cytochrome P450 family.</text>
</comment>
<dbReference type="Gene3D" id="1.10.630.10">
    <property type="entry name" value="Cytochrome P450"/>
    <property type="match status" value="1"/>
</dbReference>
<comment type="subcellular location">
    <subcellularLocation>
        <location evidence="4">Endoplasmic reticulum membrane</location>
        <topology evidence="4">Peripheral membrane protein</topology>
    </subcellularLocation>
    <subcellularLocation>
        <location evidence="3">Microsome membrane</location>
        <topology evidence="3">Peripheral membrane protein</topology>
    </subcellularLocation>
</comment>
<keyword evidence="16" id="KW-1133">Transmembrane helix</keyword>
<dbReference type="GO" id="GO:0020037">
    <property type="term" value="F:heme binding"/>
    <property type="evidence" value="ECO:0007669"/>
    <property type="project" value="InterPro"/>
</dbReference>
<dbReference type="PROSITE" id="PS00086">
    <property type="entry name" value="CYTOCHROME_P450"/>
    <property type="match status" value="1"/>
</dbReference>
<dbReference type="CDD" id="cd11056">
    <property type="entry name" value="CYP6-like"/>
    <property type="match status" value="1"/>
</dbReference>
<reference evidence="17" key="2">
    <citation type="submission" date="2022-10" db="EMBL/GenBank/DDBJ databases">
        <authorList>
            <consortium name="ENA_rothamsted_submissions"/>
            <consortium name="culmorum"/>
            <person name="King R."/>
        </authorList>
    </citation>
    <scope>NUCLEOTIDE SEQUENCE</scope>
</reference>